<evidence type="ECO:0000313" key="2">
    <source>
        <dbReference type="Proteomes" id="UP000779574"/>
    </source>
</evidence>
<accession>A0A9P8EWW2</accession>
<comment type="caution">
    <text evidence="1">The sequence shown here is derived from an EMBL/GenBank/DDBJ whole genome shotgun (WGS) entry which is preliminary data.</text>
</comment>
<dbReference type="AlphaFoldDB" id="A0A9P8EWW2"/>
<dbReference type="EMBL" id="JAHFXF010000008">
    <property type="protein sequence ID" value="KAG9700848.1"/>
    <property type="molecule type" value="Genomic_DNA"/>
</dbReference>
<sequence>MASAAGLLSCSNEVLAIVFSNPSLTTIVDIHGLTKRVSDTETAVTRYSNSSSLVDDLTIISDYARILQEQALLAASGDTEELFTTALRVLKHPVTIKVVNDLQYVDSRRVAGLPVMTHYYDGNLSKPITYLPDFEPKMKSSLKLIEKVVAKLSSGDRVSMNGLKLKMSRRSQVKPHSIMMQLLSGAYSNLTIFHLDLDLDSLRCPVSFGSIEELFKAVPRLQELAFGTSCTGIRPVGMSTLERVTKLFSLKSSFELRVLILQDVPCTLESLELLMERYKKTLESVKLSKITLLGSWRKCLKWMRKELDLEKLHVADPHTINRNNTTSRGVFLPKQQAWRNPTTNSFVGKQSTRDGLDNLIRRTPS</sequence>
<protein>
    <submittedName>
        <fullName evidence="1">Uncharacterized protein</fullName>
    </submittedName>
</protein>
<reference evidence="1" key="1">
    <citation type="journal article" date="2021" name="J Fungi (Basel)">
        <title>Virulence traits and population genomics of the black yeast Aureobasidium melanogenum.</title>
        <authorList>
            <person name="Cernosa A."/>
            <person name="Sun X."/>
            <person name="Gostincar C."/>
            <person name="Fang C."/>
            <person name="Gunde-Cimerman N."/>
            <person name="Song Z."/>
        </authorList>
    </citation>
    <scope>NUCLEOTIDE SEQUENCE</scope>
    <source>
        <strain evidence="1">EXF-9911</strain>
    </source>
</reference>
<proteinExistence type="predicted"/>
<gene>
    <name evidence="1" type="ORF">KCU76_g435</name>
</gene>
<reference evidence="1" key="2">
    <citation type="submission" date="2021-08" db="EMBL/GenBank/DDBJ databases">
        <authorList>
            <person name="Gostincar C."/>
            <person name="Sun X."/>
            <person name="Song Z."/>
            <person name="Gunde-Cimerman N."/>
        </authorList>
    </citation>
    <scope>NUCLEOTIDE SEQUENCE</scope>
    <source>
        <strain evidence="1">EXF-9911</strain>
    </source>
</reference>
<organism evidence="1 2">
    <name type="scientific">Aureobasidium melanogenum</name>
    <name type="common">Aureobasidium pullulans var. melanogenum</name>
    <dbReference type="NCBI Taxonomy" id="46634"/>
    <lineage>
        <taxon>Eukaryota</taxon>
        <taxon>Fungi</taxon>
        <taxon>Dikarya</taxon>
        <taxon>Ascomycota</taxon>
        <taxon>Pezizomycotina</taxon>
        <taxon>Dothideomycetes</taxon>
        <taxon>Dothideomycetidae</taxon>
        <taxon>Dothideales</taxon>
        <taxon>Saccotheciaceae</taxon>
        <taxon>Aureobasidium</taxon>
    </lineage>
</organism>
<feature type="non-terminal residue" evidence="1">
    <location>
        <position position="365"/>
    </location>
</feature>
<dbReference type="Proteomes" id="UP000779574">
    <property type="component" value="Unassembled WGS sequence"/>
</dbReference>
<name>A0A9P8EWW2_AURME</name>
<evidence type="ECO:0000313" key="1">
    <source>
        <dbReference type="EMBL" id="KAG9700848.1"/>
    </source>
</evidence>